<accession>A0A0N4XJW9</accession>
<dbReference type="EMBL" id="UYSL01003617">
    <property type="protein sequence ID" value="VDL66411.1"/>
    <property type="molecule type" value="Genomic_DNA"/>
</dbReference>
<gene>
    <name evidence="1" type="ORF">NBR_LOCUS2822</name>
</gene>
<keyword evidence="2" id="KW-1185">Reference proteome</keyword>
<dbReference type="Proteomes" id="UP000271162">
    <property type="component" value="Unassembled WGS sequence"/>
</dbReference>
<name>A0A0N4XJW9_NIPBR</name>
<proteinExistence type="predicted"/>
<sequence>MFVDTTAWRRTPCCSVIVRDDDLHESKSNWIETLIDCSLIGSVSILWRKHEFDIPERRRRFKAVSVQREFRW</sequence>
<dbReference type="WBParaSite" id="NBR_0000282101-mRNA-1">
    <property type="protein sequence ID" value="NBR_0000282101-mRNA-1"/>
    <property type="gene ID" value="NBR_0000282101"/>
</dbReference>
<dbReference type="AlphaFoldDB" id="A0A0N4XJW9"/>
<evidence type="ECO:0000313" key="1">
    <source>
        <dbReference type="EMBL" id="VDL66411.1"/>
    </source>
</evidence>
<reference evidence="1 2" key="2">
    <citation type="submission" date="2018-11" db="EMBL/GenBank/DDBJ databases">
        <authorList>
            <consortium name="Pathogen Informatics"/>
        </authorList>
    </citation>
    <scope>NUCLEOTIDE SEQUENCE [LARGE SCALE GENOMIC DNA]</scope>
</reference>
<reference evidence="3" key="1">
    <citation type="submission" date="2017-02" db="UniProtKB">
        <authorList>
            <consortium name="WormBaseParasite"/>
        </authorList>
    </citation>
    <scope>IDENTIFICATION</scope>
</reference>
<organism evidence="3">
    <name type="scientific">Nippostrongylus brasiliensis</name>
    <name type="common">Rat hookworm</name>
    <dbReference type="NCBI Taxonomy" id="27835"/>
    <lineage>
        <taxon>Eukaryota</taxon>
        <taxon>Metazoa</taxon>
        <taxon>Ecdysozoa</taxon>
        <taxon>Nematoda</taxon>
        <taxon>Chromadorea</taxon>
        <taxon>Rhabditida</taxon>
        <taxon>Rhabditina</taxon>
        <taxon>Rhabditomorpha</taxon>
        <taxon>Strongyloidea</taxon>
        <taxon>Heligmosomidae</taxon>
        <taxon>Nippostrongylus</taxon>
    </lineage>
</organism>
<evidence type="ECO:0000313" key="2">
    <source>
        <dbReference type="Proteomes" id="UP000271162"/>
    </source>
</evidence>
<protein>
    <submittedName>
        <fullName evidence="3">PINc domain-containing protein</fullName>
    </submittedName>
</protein>
<evidence type="ECO:0000313" key="3">
    <source>
        <dbReference type="WBParaSite" id="NBR_0000282101-mRNA-1"/>
    </source>
</evidence>